<feature type="compositionally biased region" description="Polar residues" evidence="11">
    <location>
        <begin position="727"/>
        <end position="740"/>
    </location>
</feature>
<feature type="region of interest" description="Disordered" evidence="11">
    <location>
        <begin position="721"/>
        <end position="789"/>
    </location>
</feature>
<dbReference type="Proteomes" id="UP000799324">
    <property type="component" value="Unassembled WGS sequence"/>
</dbReference>
<name>A0A6A6TDJ0_9PLEO</name>
<evidence type="ECO:0000313" key="15">
    <source>
        <dbReference type="Proteomes" id="UP000799324"/>
    </source>
</evidence>
<keyword evidence="15" id="KW-1185">Reference proteome</keyword>
<dbReference type="GO" id="GO:0000981">
    <property type="term" value="F:DNA-binding transcription factor activity, RNA polymerase II-specific"/>
    <property type="evidence" value="ECO:0007669"/>
    <property type="project" value="InterPro"/>
</dbReference>
<dbReference type="PANTHER" id="PTHR24409:SF295">
    <property type="entry name" value="AZ2-RELATED"/>
    <property type="match status" value="1"/>
</dbReference>
<evidence type="ECO:0000256" key="4">
    <source>
        <dbReference type="ARBA" id="ARBA00022833"/>
    </source>
</evidence>
<evidence type="ECO:0000256" key="10">
    <source>
        <dbReference type="RuleBase" id="RU000682"/>
    </source>
</evidence>
<keyword evidence="7 9" id="KW-0539">Nucleus</keyword>
<dbReference type="InterPro" id="IPR013087">
    <property type="entry name" value="Znf_C2H2_type"/>
</dbReference>
<evidence type="ECO:0000256" key="1">
    <source>
        <dbReference type="ARBA" id="ARBA00022723"/>
    </source>
</evidence>
<keyword evidence="2" id="KW-0677">Repeat</keyword>
<feature type="domain" description="Homeobox" evidence="12">
    <location>
        <begin position="170"/>
        <end position="230"/>
    </location>
</feature>
<dbReference type="PANTHER" id="PTHR24409">
    <property type="entry name" value="ZINC FINGER PROTEIN 142"/>
    <property type="match status" value="1"/>
</dbReference>
<dbReference type="Pfam" id="PF00046">
    <property type="entry name" value="Homeodomain"/>
    <property type="match status" value="1"/>
</dbReference>
<reference evidence="14" key="1">
    <citation type="journal article" date="2020" name="Stud. Mycol.">
        <title>101 Dothideomycetes genomes: a test case for predicting lifestyles and emergence of pathogens.</title>
        <authorList>
            <person name="Haridas S."/>
            <person name="Albert R."/>
            <person name="Binder M."/>
            <person name="Bloem J."/>
            <person name="Labutti K."/>
            <person name="Salamov A."/>
            <person name="Andreopoulos B."/>
            <person name="Baker S."/>
            <person name="Barry K."/>
            <person name="Bills G."/>
            <person name="Bluhm B."/>
            <person name="Cannon C."/>
            <person name="Castanera R."/>
            <person name="Culley D."/>
            <person name="Daum C."/>
            <person name="Ezra D."/>
            <person name="Gonzalez J."/>
            <person name="Henrissat B."/>
            <person name="Kuo A."/>
            <person name="Liang C."/>
            <person name="Lipzen A."/>
            <person name="Lutzoni F."/>
            <person name="Magnuson J."/>
            <person name="Mondo S."/>
            <person name="Nolan M."/>
            <person name="Ohm R."/>
            <person name="Pangilinan J."/>
            <person name="Park H.-J."/>
            <person name="Ramirez L."/>
            <person name="Alfaro M."/>
            <person name="Sun H."/>
            <person name="Tritt A."/>
            <person name="Yoshinaga Y."/>
            <person name="Zwiers L.-H."/>
            <person name="Turgeon B."/>
            <person name="Goodwin S."/>
            <person name="Spatafora J."/>
            <person name="Crous P."/>
            <person name="Grigoriev I."/>
        </authorList>
    </citation>
    <scope>NUCLEOTIDE SEQUENCE</scope>
    <source>
        <strain evidence="14">CBS 122681</strain>
    </source>
</reference>
<keyword evidence="1" id="KW-0479">Metal-binding</keyword>
<dbReference type="SUPFAM" id="SSF46689">
    <property type="entry name" value="Homeodomain-like"/>
    <property type="match status" value="1"/>
</dbReference>
<dbReference type="AlphaFoldDB" id="A0A6A6TDJ0"/>
<evidence type="ECO:0000259" key="13">
    <source>
        <dbReference type="PROSITE" id="PS50157"/>
    </source>
</evidence>
<dbReference type="PROSITE" id="PS50157">
    <property type="entry name" value="ZINC_FINGER_C2H2_2"/>
    <property type="match status" value="1"/>
</dbReference>
<feature type="compositionally biased region" description="Low complexity" evidence="11">
    <location>
        <begin position="331"/>
        <end position="348"/>
    </location>
</feature>
<keyword evidence="6 9" id="KW-0371">Homeobox</keyword>
<dbReference type="InterPro" id="IPR017970">
    <property type="entry name" value="Homeobox_CS"/>
</dbReference>
<keyword evidence="5 9" id="KW-0238">DNA-binding</keyword>
<sequence length="872" mass="97861">MASDSLDNLEEFFDFARLQSDIEDVSRAECLEEVSVQGFPAMDLDSVMDWQPPVFDGYDANMALPADSAPEGTQYMSSSAFGTEQGLSPQMAEDFTRQPQLSVANGAGDNSQWVPQDNTIRPESYRLPVLPAIVVPEPSAVKYKPTPQPQPQLLQQLRRPTIRGHKPASAKRKGPQTRIPLEARQILDDEFATNPYPCNWEIDIIAHQVKLDVKQVRTWFNNTRARKKASDRSDDHVMASPYGDGHSLATKLSAESLEALSKEVDRDVAAPQPPLAVYLASSYLEEAADYSDIQAAIENDDMSDRVDVTMDSSTASRLGKSGSVISSPTCSSAPTSYTMSSSGSNVSSFGRDRRRGRRRMTWRASPYSRSKAGGLDDTGTQSKDLPFSCTFCPRAFKTKYEWVRHEDSVHALRTTWICCNTKHGPLRCCPFCGQLNPDEYHMASHKYQQCRNKPEQQRTFYRRDHFVQHLHHVHFANVKHPSARLGCQARLTANEGSEYGCKDLAVKWRRFGAPMRSDDPMLHCGFCGKQLPDWNSRCEHVAEHLVSGGFDRSAWWPERLQGHLENLCVPQTIGPFRCRYCQKVFANTEAMNKHSHCRVWSCRFLRTFADVASESTAPPLCPGFPSPNAHHCHLCGAGYRSAHIDHAQQYHSYRLCKQDLYTSSSDFLQHLHDLHQATHPLLLQHNLILEQHFSRNKGASFEPVDFDEILQGCREATPTASFVGPFPTTQSPLTPGSARTVSRDVDARPATPASPPRRKTRERISDMTDLPGRVRRQHSLKDEDQKLEPPGPRFFRLDPLVPFLSSRIYYLRNAKMANLFSDGRALLEEVPQGHIASLVMSSGLVGMAGVRLPVQMAKTEEGAVEFAIEDDE</sequence>
<dbReference type="OrthoDB" id="10056939at2759"/>
<dbReference type="GO" id="GO:0000977">
    <property type="term" value="F:RNA polymerase II transcription regulatory region sequence-specific DNA binding"/>
    <property type="evidence" value="ECO:0007669"/>
    <property type="project" value="TreeGrafter"/>
</dbReference>
<feature type="DNA-binding region" description="Homeobox" evidence="9">
    <location>
        <begin position="172"/>
        <end position="231"/>
    </location>
</feature>
<evidence type="ECO:0000256" key="2">
    <source>
        <dbReference type="ARBA" id="ARBA00022737"/>
    </source>
</evidence>
<dbReference type="GO" id="GO:0008270">
    <property type="term" value="F:zinc ion binding"/>
    <property type="evidence" value="ECO:0007669"/>
    <property type="project" value="UniProtKB-KW"/>
</dbReference>
<dbReference type="InterPro" id="IPR001356">
    <property type="entry name" value="HD"/>
</dbReference>
<keyword evidence="3 8" id="KW-0863">Zinc-finger</keyword>
<protein>
    <recommendedName>
        <fullName evidence="16">Homeobox domain-containing protein</fullName>
    </recommendedName>
</protein>
<evidence type="ECO:0000256" key="9">
    <source>
        <dbReference type="PROSITE-ProRule" id="PRU00108"/>
    </source>
</evidence>
<feature type="region of interest" description="Disordered" evidence="11">
    <location>
        <begin position="313"/>
        <end position="379"/>
    </location>
</feature>
<dbReference type="InterPro" id="IPR009057">
    <property type="entry name" value="Homeodomain-like_sf"/>
</dbReference>
<organism evidence="14 15">
    <name type="scientific">Lophiostoma macrostomum CBS 122681</name>
    <dbReference type="NCBI Taxonomy" id="1314788"/>
    <lineage>
        <taxon>Eukaryota</taxon>
        <taxon>Fungi</taxon>
        <taxon>Dikarya</taxon>
        <taxon>Ascomycota</taxon>
        <taxon>Pezizomycotina</taxon>
        <taxon>Dothideomycetes</taxon>
        <taxon>Pleosporomycetidae</taxon>
        <taxon>Pleosporales</taxon>
        <taxon>Lophiostomataceae</taxon>
        <taxon>Lophiostoma</taxon>
    </lineage>
</organism>
<dbReference type="Gene3D" id="1.10.10.60">
    <property type="entry name" value="Homeodomain-like"/>
    <property type="match status" value="1"/>
</dbReference>
<dbReference type="EMBL" id="MU004329">
    <property type="protein sequence ID" value="KAF2657058.1"/>
    <property type="molecule type" value="Genomic_DNA"/>
</dbReference>
<dbReference type="PROSITE" id="PS00027">
    <property type="entry name" value="HOMEOBOX_1"/>
    <property type="match status" value="1"/>
</dbReference>
<dbReference type="GO" id="GO:0005634">
    <property type="term" value="C:nucleus"/>
    <property type="evidence" value="ECO:0007669"/>
    <property type="project" value="UniProtKB-SubCell"/>
</dbReference>
<keyword evidence="4" id="KW-0862">Zinc</keyword>
<evidence type="ECO:0000256" key="3">
    <source>
        <dbReference type="ARBA" id="ARBA00022771"/>
    </source>
</evidence>
<evidence type="ECO:0000256" key="11">
    <source>
        <dbReference type="SAM" id="MobiDB-lite"/>
    </source>
</evidence>
<evidence type="ECO:0000256" key="6">
    <source>
        <dbReference type="ARBA" id="ARBA00023155"/>
    </source>
</evidence>
<gene>
    <name evidence="14" type="ORF">K491DRAFT_348583</name>
</gene>
<proteinExistence type="predicted"/>
<evidence type="ECO:0000256" key="7">
    <source>
        <dbReference type="ARBA" id="ARBA00023242"/>
    </source>
</evidence>
<dbReference type="SMART" id="SM00389">
    <property type="entry name" value="HOX"/>
    <property type="match status" value="1"/>
</dbReference>
<evidence type="ECO:0000256" key="5">
    <source>
        <dbReference type="ARBA" id="ARBA00023125"/>
    </source>
</evidence>
<evidence type="ECO:0000313" key="14">
    <source>
        <dbReference type="EMBL" id="KAF2657058.1"/>
    </source>
</evidence>
<evidence type="ECO:0000259" key="12">
    <source>
        <dbReference type="PROSITE" id="PS50071"/>
    </source>
</evidence>
<feature type="compositionally biased region" description="Basic residues" evidence="11">
    <location>
        <begin position="352"/>
        <end position="361"/>
    </location>
</feature>
<comment type="subcellular location">
    <subcellularLocation>
        <location evidence="9 10">Nucleus</location>
    </subcellularLocation>
</comment>
<evidence type="ECO:0008006" key="16">
    <source>
        <dbReference type="Google" id="ProtNLM"/>
    </source>
</evidence>
<dbReference type="SMART" id="SM00355">
    <property type="entry name" value="ZnF_C2H2"/>
    <property type="match status" value="4"/>
</dbReference>
<accession>A0A6A6TDJ0</accession>
<dbReference type="CDD" id="cd00086">
    <property type="entry name" value="homeodomain"/>
    <property type="match status" value="1"/>
</dbReference>
<evidence type="ECO:0000256" key="8">
    <source>
        <dbReference type="PROSITE-ProRule" id="PRU00042"/>
    </source>
</evidence>
<dbReference type="PROSITE" id="PS00028">
    <property type="entry name" value="ZINC_FINGER_C2H2_1"/>
    <property type="match status" value="1"/>
</dbReference>
<feature type="domain" description="C2H2-type" evidence="13">
    <location>
        <begin position="387"/>
        <end position="415"/>
    </location>
</feature>
<dbReference type="PROSITE" id="PS50071">
    <property type="entry name" value="HOMEOBOX_2"/>
    <property type="match status" value="1"/>
</dbReference>